<dbReference type="Gene3D" id="3.90.79.10">
    <property type="entry name" value="Nucleoside Triphosphate Pyrophosphohydrolase"/>
    <property type="match status" value="1"/>
</dbReference>
<evidence type="ECO:0000256" key="2">
    <source>
        <dbReference type="ARBA" id="ARBA00022801"/>
    </source>
</evidence>
<protein>
    <submittedName>
        <fullName evidence="4">NUDIX hydrolase</fullName>
    </submittedName>
</protein>
<dbReference type="PANTHER" id="PTHR11839">
    <property type="entry name" value="UDP/ADP-SUGAR PYROPHOSPHATASE"/>
    <property type="match status" value="1"/>
</dbReference>
<dbReference type="SUPFAM" id="SSF55811">
    <property type="entry name" value="Nudix"/>
    <property type="match status" value="1"/>
</dbReference>
<dbReference type="GO" id="GO:0016787">
    <property type="term" value="F:hydrolase activity"/>
    <property type="evidence" value="ECO:0007669"/>
    <property type="project" value="UniProtKB-KW"/>
</dbReference>
<feature type="domain" description="Nudix hydrolase" evidence="3">
    <location>
        <begin position="40"/>
        <end position="171"/>
    </location>
</feature>
<evidence type="ECO:0000313" key="4">
    <source>
        <dbReference type="EMBL" id="GET42070.1"/>
    </source>
</evidence>
<dbReference type="InterPro" id="IPR000086">
    <property type="entry name" value="NUDIX_hydrolase_dom"/>
</dbReference>
<dbReference type="AlphaFoldDB" id="A0AAV3XPD8"/>
<dbReference type="Pfam" id="PF00293">
    <property type="entry name" value="NUDIX"/>
    <property type="match status" value="1"/>
</dbReference>
<name>A0AAV3XPD8_9CYAN</name>
<comment type="cofactor">
    <cofactor evidence="1">
        <name>Mg(2+)</name>
        <dbReference type="ChEBI" id="CHEBI:18420"/>
    </cofactor>
</comment>
<sequence length="180" mass="20523">MLEKWKILNSKFVFENKWFKIRQDEVELPKGKRIDDFFVLVRPDIVLTLAITGKQEIVFVRQYRHATGEILLELPAGSFNPKLESAATAARRELEEETGYIPQEMIPLGKLYDNPIKDTNTIHLFLARDVRPSGFQQLDATEEIEVVLVPVSQVMEKIVQGEIRVSGTLAALFLGLSQLK</sequence>
<keyword evidence="2 4" id="KW-0378">Hydrolase</keyword>
<reference evidence="4" key="1">
    <citation type="submission" date="2019-10" db="EMBL/GenBank/DDBJ databases">
        <title>Draft genome sequece of Microseira wollei NIES-4236.</title>
        <authorList>
            <person name="Yamaguchi H."/>
            <person name="Suzuki S."/>
            <person name="Kawachi M."/>
        </authorList>
    </citation>
    <scope>NUCLEOTIDE SEQUENCE</scope>
    <source>
        <strain evidence="4">NIES-4236</strain>
    </source>
</reference>
<dbReference type="InterPro" id="IPR015797">
    <property type="entry name" value="NUDIX_hydrolase-like_dom_sf"/>
</dbReference>
<dbReference type="CDD" id="cd03424">
    <property type="entry name" value="NUDIX_ADPRase_Nudt5_UGPPase_Nudt14"/>
    <property type="match status" value="1"/>
</dbReference>
<accession>A0AAV3XPD8</accession>
<dbReference type="GO" id="GO:0019693">
    <property type="term" value="P:ribose phosphate metabolic process"/>
    <property type="evidence" value="ECO:0007669"/>
    <property type="project" value="TreeGrafter"/>
</dbReference>
<proteinExistence type="predicted"/>
<keyword evidence="5" id="KW-1185">Reference proteome</keyword>
<dbReference type="PROSITE" id="PS51462">
    <property type="entry name" value="NUDIX"/>
    <property type="match status" value="1"/>
</dbReference>
<dbReference type="Proteomes" id="UP001050975">
    <property type="component" value="Unassembled WGS sequence"/>
</dbReference>
<evidence type="ECO:0000256" key="1">
    <source>
        <dbReference type="ARBA" id="ARBA00001946"/>
    </source>
</evidence>
<dbReference type="EMBL" id="BLAY01000147">
    <property type="protein sequence ID" value="GET42070.1"/>
    <property type="molecule type" value="Genomic_DNA"/>
</dbReference>
<evidence type="ECO:0000259" key="3">
    <source>
        <dbReference type="PROSITE" id="PS51462"/>
    </source>
</evidence>
<dbReference type="RefSeq" id="WP_226589027.1">
    <property type="nucleotide sequence ID" value="NZ_BLAY01000147.1"/>
</dbReference>
<gene>
    <name evidence="4" type="ORF">MiSe_68840</name>
</gene>
<organism evidence="4 5">
    <name type="scientific">Microseira wollei NIES-4236</name>
    <dbReference type="NCBI Taxonomy" id="2530354"/>
    <lineage>
        <taxon>Bacteria</taxon>
        <taxon>Bacillati</taxon>
        <taxon>Cyanobacteriota</taxon>
        <taxon>Cyanophyceae</taxon>
        <taxon>Oscillatoriophycideae</taxon>
        <taxon>Aerosakkonematales</taxon>
        <taxon>Aerosakkonemataceae</taxon>
        <taxon>Microseira</taxon>
    </lineage>
</organism>
<dbReference type="PANTHER" id="PTHR11839:SF18">
    <property type="entry name" value="NUDIX HYDROLASE DOMAIN-CONTAINING PROTEIN"/>
    <property type="match status" value="1"/>
</dbReference>
<comment type="caution">
    <text evidence="4">The sequence shown here is derived from an EMBL/GenBank/DDBJ whole genome shotgun (WGS) entry which is preliminary data.</text>
</comment>
<evidence type="ECO:0000313" key="5">
    <source>
        <dbReference type="Proteomes" id="UP001050975"/>
    </source>
</evidence>
<dbReference type="GO" id="GO:0006753">
    <property type="term" value="P:nucleoside phosphate metabolic process"/>
    <property type="evidence" value="ECO:0007669"/>
    <property type="project" value="TreeGrafter"/>
</dbReference>